<evidence type="ECO:0000313" key="3">
    <source>
        <dbReference type="Proteomes" id="UP000751190"/>
    </source>
</evidence>
<accession>A0A8J5XRE4</accession>
<dbReference type="Gene3D" id="3.40.1740.10">
    <property type="entry name" value="VC0467-like"/>
    <property type="match status" value="2"/>
</dbReference>
<feature type="signal peptide" evidence="1">
    <location>
        <begin position="1"/>
        <end position="18"/>
    </location>
</feature>
<dbReference type="SUPFAM" id="SSF143456">
    <property type="entry name" value="VC0467-like"/>
    <property type="match status" value="2"/>
</dbReference>
<evidence type="ECO:0000313" key="2">
    <source>
        <dbReference type="EMBL" id="KAG8467656.1"/>
    </source>
</evidence>
<dbReference type="AlphaFoldDB" id="A0A8J5XRE4"/>
<dbReference type="InterPro" id="IPR003774">
    <property type="entry name" value="AlgH-like"/>
</dbReference>
<name>A0A8J5XRE4_DIALT</name>
<dbReference type="PANTHER" id="PTHR31984">
    <property type="entry name" value="TRANSPORTER, PUTATIVE (DUF179)-RELATED"/>
    <property type="match status" value="1"/>
</dbReference>
<proteinExistence type="predicted"/>
<feature type="chain" id="PRO_5035164109" evidence="1">
    <location>
        <begin position="19"/>
        <end position="588"/>
    </location>
</feature>
<dbReference type="OrthoDB" id="272750at2759"/>
<reference evidence="2" key="1">
    <citation type="submission" date="2021-05" db="EMBL/GenBank/DDBJ databases">
        <title>The genome of the haptophyte Pavlova lutheri (Diacronema luteri, Pavlovales) - a model for lipid biosynthesis in eukaryotic algae.</title>
        <authorList>
            <person name="Hulatt C.J."/>
            <person name="Posewitz M.C."/>
        </authorList>
    </citation>
    <scope>NUCLEOTIDE SEQUENCE</scope>
    <source>
        <strain evidence="2">NIVA-4/92</strain>
    </source>
</reference>
<protein>
    <submittedName>
        <fullName evidence="2">Uncharacterized protein</fullName>
    </submittedName>
</protein>
<keyword evidence="1" id="KW-0732">Signal</keyword>
<dbReference type="OMA" id="SQWAYDS"/>
<sequence>MASIAVLRMGILVGMTHTRSCAPAVRGWACVRSPTRGRAVAIYASSAEPTGADDEPAPRSKDWRAVRARLVAQEAKQQQAAAEADGTLPAPTVRASAAPDGGWMHETPLIEQGSVILASTAKAGTFGVGSFTLSQQYFAKSVILITSHSHDFTRGLILNRRTPFTDDNGWNFWFGGDVQSLADARDAREMTCLHTLSSPAAERMSIRVLEGIFYTSLDCARALVAQGLASKSDFWAFVGYAGWGPGQLQDELDRPTGSSWRLVSADSGVLLRELIGQRRAADAAGAADADADGAVDADDCGIGTWARLNRGIGLGSKEVDSSAGGFSDRMLREWVRVNLRPLAPTSALTAWTVAAVASTPGGALSAVSVRVGTVLRSAPCVAEFTLSAQFMHKALVLVLRSGRSGSVGVILNRISGAHVMFPASGRKRHVLFGGKLALRDSAILWLHRRRELPGEPIGDSGVFRTTGEAVALAISRGRAVPSDFVCVHGLQAWGAGMLEREIAAGSFVPIAQPERAVPWERIWEVADPAGDGGPRATVGAGSVGCDLWEAARAAEPSEVVGGLAREAADGNVELADLALLKWADTFLA</sequence>
<organism evidence="2 3">
    <name type="scientific">Diacronema lutheri</name>
    <name type="common">Unicellular marine alga</name>
    <name type="synonym">Monochrysis lutheri</name>
    <dbReference type="NCBI Taxonomy" id="2081491"/>
    <lineage>
        <taxon>Eukaryota</taxon>
        <taxon>Haptista</taxon>
        <taxon>Haptophyta</taxon>
        <taxon>Pavlovophyceae</taxon>
        <taxon>Pavlovales</taxon>
        <taxon>Pavlovaceae</taxon>
        <taxon>Diacronema</taxon>
    </lineage>
</organism>
<dbReference type="Pfam" id="PF02622">
    <property type="entry name" value="DUF179"/>
    <property type="match status" value="2"/>
</dbReference>
<dbReference type="Proteomes" id="UP000751190">
    <property type="component" value="Unassembled WGS sequence"/>
</dbReference>
<gene>
    <name evidence="2" type="ORF">KFE25_006708</name>
</gene>
<keyword evidence="3" id="KW-1185">Reference proteome</keyword>
<evidence type="ECO:0000256" key="1">
    <source>
        <dbReference type="SAM" id="SignalP"/>
    </source>
</evidence>
<comment type="caution">
    <text evidence="2">The sequence shown here is derived from an EMBL/GenBank/DDBJ whole genome shotgun (WGS) entry which is preliminary data.</text>
</comment>
<dbReference type="EMBL" id="JAGTXO010000005">
    <property type="protein sequence ID" value="KAG8467656.1"/>
    <property type="molecule type" value="Genomic_DNA"/>
</dbReference>
<dbReference type="PANTHER" id="PTHR31984:SF17">
    <property type="entry name" value="TRANSCRIPTIONAL REGULATOR"/>
    <property type="match status" value="1"/>
</dbReference>